<name>A0A087TM95_STEMI</name>
<dbReference type="Pfam" id="PF13359">
    <property type="entry name" value="DDE_Tnp_4"/>
    <property type="match status" value="1"/>
</dbReference>
<comment type="cofactor">
    <cofactor evidence="1">
        <name>a divalent metal cation</name>
        <dbReference type="ChEBI" id="CHEBI:60240"/>
    </cofactor>
</comment>
<dbReference type="InterPro" id="IPR027806">
    <property type="entry name" value="HARBI1_dom"/>
</dbReference>
<protein>
    <recommendedName>
        <fullName evidence="3">DDE Tnp4 domain-containing protein</fullName>
    </recommendedName>
</protein>
<evidence type="ECO:0000313" key="4">
    <source>
        <dbReference type="EMBL" id="KFM66234.1"/>
    </source>
</evidence>
<organism evidence="4 5">
    <name type="scientific">Stegodyphus mimosarum</name>
    <name type="common">African social velvet spider</name>
    <dbReference type="NCBI Taxonomy" id="407821"/>
    <lineage>
        <taxon>Eukaryota</taxon>
        <taxon>Metazoa</taxon>
        <taxon>Ecdysozoa</taxon>
        <taxon>Arthropoda</taxon>
        <taxon>Chelicerata</taxon>
        <taxon>Arachnida</taxon>
        <taxon>Araneae</taxon>
        <taxon>Araneomorphae</taxon>
        <taxon>Entelegynae</taxon>
        <taxon>Eresoidea</taxon>
        <taxon>Eresidae</taxon>
        <taxon>Stegodyphus</taxon>
    </lineage>
</organism>
<keyword evidence="2" id="KW-0479">Metal-binding</keyword>
<dbReference type="AlphaFoldDB" id="A0A087TM95"/>
<evidence type="ECO:0000313" key="5">
    <source>
        <dbReference type="Proteomes" id="UP000054359"/>
    </source>
</evidence>
<keyword evidence="5" id="KW-1185">Reference proteome</keyword>
<reference evidence="4 5" key="1">
    <citation type="submission" date="2013-11" db="EMBL/GenBank/DDBJ databases">
        <title>Genome sequencing of Stegodyphus mimosarum.</title>
        <authorList>
            <person name="Bechsgaard J."/>
        </authorList>
    </citation>
    <scope>NUCLEOTIDE SEQUENCE [LARGE SCALE GENOMIC DNA]</scope>
</reference>
<gene>
    <name evidence="4" type="ORF">X975_13344</name>
</gene>
<accession>A0A087TM95</accession>
<feature type="domain" description="DDE Tnp4" evidence="3">
    <location>
        <begin position="2"/>
        <end position="107"/>
    </location>
</feature>
<proteinExistence type="predicted"/>
<dbReference type="OrthoDB" id="6415924at2759"/>
<dbReference type="OMA" id="NDLFICA"/>
<dbReference type="STRING" id="407821.A0A087TM95"/>
<feature type="non-terminal residue" evidence="4">
    <location>
        <position position="108"/>
    </location>
</feature>
<evidence type="ECO:0000259" key="3">
    <source>
        <dbReference type="Pfam" id="PF13359"/>
    </source>
</evidence>
<sequence length="108" mass="12059">MAACDAHYTFLYVDIGNFGKISDGGGFENSSLDQKLQNSYFLPSPAILTDSNKVLSFVFIEDEAFPLKTNMLCPFPGKLLPQNKTICNYHLSRARRCIENAFGILTSR</sequence>
<evidence type="ECO:0000256" key="1">
    <source>
        <dbReference type="ARBA" id="ARBA00001968"/>
    </source>
</evidence>
<dbReference type="GO" id="GO:0046872">
    <property type="term" value="F:metal ion binding"/>
    <property type="evidence" value="ECO:0007669"/>
    <property type="project" value="UniProtKB-KW"/>
</dbReference>
<evidence type="ECO:0000256" key="2">
    <source>
        <dbReference type="ARBA" id="ARBA00022723"/>
    </source>
</evidence>
<dbReference type="Proteomes" id="UP000054359">
    <property type="component" value="Unassembled WGS sequence"/>
</dbReference>
<dbReference type="EMBL" id="KK115861">
    <property type="protein sequence ID" value="KFM66234.1"/>
    <property type="molecule type" value="Genomic_DNA"/>
</dbReference>